<organism evidence="1 2">
    <name type="scientific">Niabella pedocola</name>
    <dbReference type="NCBI Taxonomy" id="1752077"/>
    <lineage>
        <taxon>Bacteria</taxon>
        <taxon>Pseudomonadati</taxon>
        <taxon>Bacteroidota</taxon>
        <taxon>Chitinophagia</taxon>
        <taxon>Chitinophagales</taxon>
        <taxon>Chitinophagaceae</taxon>
        <taxon>Niabella</taxon>
    </lineage>
</organism>
<comment type="caution">
    <text evidence="1">The sequence shown here is derived from an EMBL/GenBank/DDBJ whole genome shotgun (WGS) entry which is preliminary data.</text>
</comment>
<dbReference type="RefSeq" id="WP_231005590.1">
    <property type="nucleotide sequence ID" value="NZ_JAJNEC010000005.1"/>
</dbReference>
<dbReference type="EMBL" id="JAJNEC010000005">
    <property type="protein sequence ID" value="MCD2424216.1"/>
    <property type="molecule type" value="Genomic_DNA"/>
</dbReference>
<keyword evidence="2" id="KW-1185">Reference proteome</keyword>
<dbReference type="PROSITE" id="PS51257">
    <property type="entry name" value="PROKAR_LIPOPROTEIN"/>
    <property type="match status" value="1"/>
</dbReference>
<evidence type="ECO:0000313" key="2">
    <source>
        <dbReference type="Proteomes" id="UP001199816"/>
    </source>
</evidence>
<gene>
    <name evidence="1" type="ORF">LQ567_15655</name>
</gene>
<evidence type="ECO:0008006" key="3">
    <source>
        <dbReference type="Google" id="ProtNLM"/>
    </source>
</evidence>
<accession>A0ABS8PT08</accession>
<reference evidence="1 2" key="1">
    <citation type="submission" date="2021-11" db="EMBL/GenBank/DDBJ databases">
        <title>Genomic of Niabella pedocola.</title>
        <authorList>
            <person name="Wu T."/>
        </authorList>
    </citation>
    <scope>NUCLEOTIDE SEQUENCE [LARGE SCALE GENOMIC DNA]</scope>
    <source>
        <strain evidence="1 2">JCM 31011</strain>
    </source>
</reference>
<proteinExistence type="predicted"/>
<dbReference type="Proteomes" id="UP001199816">
    <property type="component" value="Unassembled WGS sequence"/>
</dbReference>
<name>A0ABS8PT08_9BACT</name>
<sequence length="255" mass="28623">MKTVIMAVFLSGLLAVSCTKKKNDIVATPDPPAGRRIAQMVETYADNTKKTETLTYDAKGRPAVYATNSRKDVFDFQSVSRLLVTTYKLPENTLERTIECTLNDKGAITEMRFKNTSDVITYTYQYAYNAEGYTTWVKGSGSSSDWYEIVPEIKDGNYIRAKETFSYGAVYDDAYTYGSASNTLYKSYFGYWPVDGLFGKPSKNLLLEAKGFKSNGDLNSHVKRNYTITADGMVSKYIINYMLSGESSVVDITYE</sequence>
<protein>
    <recommendedName>
        <fullName evidence="3">DUF4595 domain-containing protein</fullName>
    </recommendedName>
</protein>
<evidence type="ECO:0000313" key="1">
    <source>
        <dbReference type="EMBL" id="MCD2424216.1"/>
    </source>
</evidence>